<dbReference type="GO" id="GO:0004674">
    <property type="term" value="F:protein serine/threonine kinase activity"/>
    <property type="evidence" value="ECO:0007669"/>
    <property type="project" value="TreeGrafter"/>
</dbReference>
<protein>
    <submittedName>
        <fullName evidence="5">Protein kinase</fullName>
    </submittedName>
</protein>
<dbReference type="PANTHER" id="PTHR37419">
    <property type="entry name" value="SERINE/THREONINE-PROTEIN KINASE TOXIN HIPA"/>
    <property type="match status" value="1"/>
</dbReference>
<dbReference type="Proteomes" id="UP000031572">
    <property type="component" value="Unassembled WGS sequence"/>
</dbReference>
<feature type="domain" description="HipA-like C-terminal" evidence="4">
    <location>
        <begin position="168"/>
        <end position="380"/>
    </location>
</feature>
<comment type="similarity">
    <text evidence="1">Belongs to the HipA Ser/Thr kinase family.</text>
</comment>
<keyword evidence="6" id="KW-1185">Reference proteome</keyword>
<dbReference type="GO" id="GO:0005829">
    <property type="term" value="C:cytosol"/>
    <property type="evidence" value="ECO:0007669"/>
    <property type="project" value="TreeGrafter"/>
</dbReference>
<comment type="caution">
    <text evidence="5">The sequence shown here is derived from an EMBL/GenBank/DDBJ whole genome shotgun (WGS) entry which is preliminary data.</text>
</comment>
<dbReference type="AlphaFoldDB" id="A0A0C1YHS2"/>
<dbReference type="PANTHER" id="PTHR37419:SF8">
    <property type="entry name" value="TOXIN YJJJ"/>
    <property type="match status" value="1"/>
</dbReference>
<evidence type="ECO:0000313" key="5">
    <source>
        <dbReference type="EMBL" id="KIF80047.1"/>
    </source>
</evidence>
<dbReference type="RefSeq" id="WP_040038959.1">
    <property type="nucleotide sequence ID" value="NZ_JWJG01000028.1"/>
</dbReference>
<sequence>MTTSKPLFVYLQRPDNGEWVTVGRYRFDETLRTGLFRYAPSYAEAGLAWSIDPVNLPFRIDHDWGAPRYRGLHDALRDACPDAWGRALLRRQHHLPDEAADWRFLEASSNAERWGALAVGRTPKASVAHIASPRLPQLAVLAQELVALSQHAPPVDAKLRQRLVATPSMGGARPKATIRDGHDYWLVKPYLPSDLANIPLLEHVAQTWGRLAGLNCAHTIYHPIGSGLGAVRVRRFDRQGERRLMTLSGATLLQTEYPGQTAAAQWSYPRLAEELRMIGAPDQDRIELFGRMVFNAVCGNDDDHPRNHAVVFQPQENRWRLSPAFDVVPNPDADLLPVLSMQVSIGRTDICRDAVLADAVRFGFDNREAASAFLDNLLHKIEHSFVTAAHELTEALRELMAVRMRRNLDRLRA</sequence>
<accession>A0A0C1YHS2</accession>
<evidence type="ECO:0000256" key="3">
    <source>
        <dbReference type="ARBA" id="ARBA00022777"/>
    </source>
</evidence>
<dbReference type="InterPro" id="IPR012893">
    <property type="entry name" value="HipA-like_C"/>
</dbReference>
<dbReference type="InterPro" id="IPR052028">
    <property type="entry name" value="HipA_Ser/Thr_kinase"/>
</dbReference>
<proteinExistence type="inferred from homology"/>
<dbReference type="Pfam" id="PF07804">
    <property type="entry name" value="HipA_C"/>
    <property type="match status" value="1"/>
</dbReference>
<dbReference type="EMBL" id="JWJG01000028">
    <property type="protein sequence ID" value="KIF80047.1"/>
    <property type="molecule type" value="Genomic_DNA"/>
</dbReference>
<evidence type="ECO:0000256" key="2">
    <source>
        <dbReference type="ARBA" id="ARBA00022679"/>
    </source>
</evidence>
<dbReference type="OrthoDB" id="9805913at2"/>
<name>A0A0C1YHS2_9BURK</name>
<evidence type="ECO:0000259" key="4">
    <source>
        <dbReference type="Pfam" id="PF07804"/>
    </source>
</evidence>
<evidence type="ECO:0000313" key="6">
    <source>
        <dbReference type="Proteomes" id="UP000031572"/>
    </source>
</evidence>
<reference evidence="5 6" key="1">
    <citation type="submission" date="2014-12" db="EMBL/GenBank/DDBJ databases">
        <title>Denitrispirillum autotrophicum gen. nov., sp. nov., Denitrifying, Facultatively Autotrophic Bacteria Isolated from Rice Paddy Soil.</title>
        <authorList>
            <person name="Ishii S."/>
            <person name="Ashida N."/>
            <person name="Ohno H."/>
            <person name="Otsuka S."/>
            <person name="Yokota A."/>
            <person name="Senoo K."/>
        </authorList>
    </citation>
    <scope>NUCLEOTIDE SEQUENCE [LARGE SCALE GENOMIC DNA]</scope>
    <source>
        <strain evidence="5 6">TSA66</strain>
    </source>
</reference>
<dbReference type="Gene3D" id="1.10.1070.20">
    <property type="match status" value="1"/>
</dbReference>
<dbReference type="STRING" id="709839.TSA66_03220"/>
<gene>
    <name evidence="5" type="ORF">TSA66_03220</name>
</gene>
<evidence type="ECO:0000256" key="1">
    <source>
        <dbReference type="ARBA" id="ARBA00010164"/>
    </source>
</evidence>
<keyword evidence="3 5" id="KW-0418">Kinase</keyword>
<organism evidence="5 6">
    <name type="scientific">Noviherbaspirillum autotrophicum</name>
    <dbReference type="NCBI Taxonomy" id="709839"/>
    <lineage>
        <taxon>Bacteria</taxon>
        <taxon>Pseudomonadati</taxon>
        <taxon>Pseudomonadota</taxon>
        <taxon>Betaproteobacteria</taxon>
        <taxon>Burkholderiales</taxon>
        <taxon>Oxalobacteraceae</taxon>
        <taxon>Noviherbaspirillum</taxon>
    </lineage>
</organism>
<keyword evidence="2" id="KW-0808">Transferase</keyword>